<proteinExistence type="predicted"/>
<protein>
    <submittedName>
        <fullName evidence="2">Uncharacterized protein</fullName>
    </submittedName>
</protein>
<reference evidence="2" key="1">
    <citation type="submission" date="2014-09" db="EMBL/GenBank/DDBJ databases">
        <authorList>
            <person name="Magalhaes I.L.F."/>
            <person name="Oliveira U."/>
            <person name="Santos F.R."/>
            <person name="Vidigal T.H.D.A."/>
            <person name="Brescovit A.D."/>
            <person name="Santos A.J."/>
        </authorList>
    </citation>
    <scope>NUCLEOTIDE SEQUENCE</scope>
    <source>
        <tissue evidence="2">Shoot tissue taken approximately 20 cm above the soil surface</tissue>
    </source>
</reference>
<organism evidence="2">
    <name type="scientific">Arundo donax</name>
    <name type="common">Giant reed</name>
    <name type="synonym">Donax arundinaceus</name>
    <dbReference type="NCBI Taxonomy" id="35708"/>
    <lineage>
        <taxon>Eukaryota</taxon>
        <taxon>Viridiplantae</taxon>
        <taxon>Streptophyta</taxon>
        <taxon>Embryophyta</taxon>
        <taxon>Tracheophyta</taxon>
        <taxon>Spermatophyta</taxon>
        <taxon>Magnoliopsida</taxon>
        <taxon>Liliopsida</taxon>
        <taxon>Poales</taxon>
        <taxon>Poaceae</taxon>
        <taxon>PACMAD clade</taxon>
        <taxon>Arundinoideae</taxon>
        <taxon>Arundineae</taxon>
        <taxon>Arundo</taxon>
    </lineage>
</organism>
<sequence length="51" mass="5683">MRLVTSALNITTHALNVVEGSNIVRDGESRKSKKLVTGMKQSLFQADQPRR</sequence>
<accession>A0A0A9CC00</accession>
<dbReference type="EMBL" id="GBRH01226965">
    <property type="protein sequence ID" value="JAD70930.1"/>
    <property type="molecule type" value="Transcribed_RNA"/>
</dbReference>
<feature type="region of interest" description="Disordered" evidence="1">
    <location>
        <begin position="29"/>
        <end position="51"/>
    </location>
</feature>
<dbReference type="AlphaFoldDB" id="A0A0A9CC00"/>
<evidence type="ECO:0000313" key="2">
    <source>
        <dbReference type="EMBL" id="JAD70930.1"/>
    </source>
</evidence>
<name>A0A0A9CC00_ARUDO</name>
<reference evidence="2" key="2">
    <citation type="journal article" date="2015" name="Data Brief">
        <title>Shoot transcriptome of the giant reed, Arundo donax.</title>
        <authorList>
            <person name="Barrero R.A."/>
            <person name="Guerrero F.D."/>
            <person name="Moolhuijzen P."/>
            <person name="Goolsby J.A."/>
            <person name="Tidwell J."/>
            <person name="Bellgard S.E."/>
            <person name="Bellgard M.I."/>
        </authorList>
    </citation>
    <scope>NUCLEOTIDE SEQUENCE</scope>
    <source>
        <tissue evidence="2">Shoot tissue taken approximately 20 cm above the soil surface</tissue>
    </source>
</reference>
<evidence type="ECO:0000256" key="1">
    <source>
        <dbReference type="SAM" id="MobiDB-lite"/>
    </source>
</evidence>